<dbReference type="InterPro" id="IPR001304">
    <property type="entry name" value="C-type_lectin-like"/>
</dbReference>
<dbReference type="Proteomes" id="UP001075354">
    <property type="component" value="Chromosome 3"/>
</dbReference>
<dbReference type="EMBL" id="JAPTSV010000003">
    <property type="protein sequence ID" value="KAJ1529431.1"/>
    <property type="molecule type" value="Genomic_DNA"/>
</dbReference>
<feature type="disulfide bond" evidence="2">
    <location>
        <begin position="1186"/>
        <end position="1195"/>
    </location>
</feature>
<comment type="caution">
    <text evidence="2">Lacks conserved residue(s) required for the propagation of feature annotation.</text>
</comment>
<feature type="compositionally biased region" description="Pro residues" evidence="3">
    <location>
        <begin position="215"/>
        <end position="232"/>
    </location>
</feature>
<feature type="compositionally biased region" description="Polar residues" evidence="3">
    <location>
        <begin position="124"/>
        <end position="133"/>
    </location>
</feature>
<dbReference type="GO" id="GO:0005615">
    <property type="term" value="C:extracellular space"/>
    <property type="evidence" value="ECO:0007669"/>
    <property type="project" value="TreeGrafter"/>
</dbReference>
<keyword evidence="1 2" id="KW-1015">Disulfide bond</keyword>
<dbReference type="PROSITE" id="PS50026">
    <property type="entry name" value="EGF_3"/>
    <property type="match status" value="3"/>
</dbReference>
<evidence type="ECO:0000313" key="8">
    <source>
        <dbReference type="EMBL" id="KAJ1529431.1"/>
    </source>
</evidence>
<reference evidence="8" key="1">
    <citation type="submission" date="2022-12" db="EMBL/GenBank/DDBJ databases">
        <title>Chromosome-level genome assembly of the bean flower thrips Megalurothrips usitatus.</title>
        <authorList>
            <person name="Ma L."/>
            <person name="Liu Q."/>
            <person name="Li H."/>
            <person name="Cai W."/>
        </authorList>
    </citation>
    <scope>NUCLEOTIDE SEQUENCE</scope>
    <source>
        <strain evidence="8">Cailab_2022a</strain>
    </source>
</reference>
<dbReference type="CDD" id="cd00037">
    <property type="entry name" value="CLECT"/>
    <property type="match status" value="2"/>
</dbReference>
<organism evidence="8 9">
    <name type="scientific">Megalurothrips usitatus</name>
    <name type="common">bean blossom thrips</name>
    <dbReference type="NCBI Taxonomy" id="439358"/>
    <lineage>
        <taxon>Eukaryota</taxon>
        <taxon>Metazoa</taxon>
        <taxon>Ecdysozoa</taxon>
        <taxon>Arthropoda</taxon>
        <taxon>Hexapoda</taxon>
        <taxon>Insecta</taxon>
        <taxon>Pterygota</taxon>
        <taxon>Neoptera</taxon>
        <taxon>Paraneoptera</taxon>
        <taxon>Thysanoptera</taxon>
        <taxon>Terebrantia</taxon>
        <taxon>Thripoidea</taxon>
        <taxon>Thripidae</taxon>
        <taxon>Megalurothrips</taxon>
    </lineage>
</organism>
<feature type="region of interest" description="Disordered" evidence="3">
    <location>
        <begin position="251"/>
        <end position="270"/>
    </location>
</feature>
<dbReference type="Gene3D" id="2.60.120.290">
    <property type="entry name" value="Spermadhesin, CUB domain"/>
    <property type="match status" value="3"/>
</dbReference>
<feature type="domain" description="EGF-like" evidence="6">
    <location>
        <begin position="1201"/>
        <end position="1231"/>
    </location>
</feature>
<protein>
    <submittedName>
        <fullName evidence="8">Uncharacterized protein</fullName>
    </submittedName>
</protein>
<evidence type="ECO:0000256" key="2">
    <source>
        <dbReference type="PROSITE-ProRule" id="PRU00076"/>
    </source>
</evidence>
<dbReference type="SUPFAM" id="SSF49854">
    <property type="entry name" value="Spermadhesin, CUB domain"/>
    <property type="match status" value="3"/>
</dbReference>
<feature type="region of interest" description="Disordered" evidence="3">
    <location>
        <begin position="1490"/>
        <end position="1511"/>
    </location>
</feature>
<dbReference type="Pfam" id="PF00431">
    <property type="entry name" value="CUB"/>
    <property type="match status" value="2"/>
</dbReference>
<feature type="disulfide bond" evidence="2">
    <location>
        <begin position="1221"/>
        <end position="1230"/>
    </location>
</feature>
<evidence type="ECO:0000256" key="4">
    <source>
        <dbReference type="SAM" id="Phobius"/>
    </source>
</evidence>
<proteinExistence type="predicted"/>
<feature type="region of interest" description="Disordered" evidence="3">
    <location>
        <begin position="1328"/>
        <end position="1400"/>
    </location>
</feature>
<keyword evidence="4" id="KW-0812">Transmembrane</keyword>
<comment type="caution">
    <text evidence="8">The sequence shown here is derived from an EMBL/GenBank/DDBJ whole genome shotgun (WGS) entry which is preliminary data.</text>
</comment>
<sequence>MRLNVACSSGGWLHIGDPQDSGLPPPGRLCGKLEELSAAQRRLHFPTPPALHVHGQLVFALRYRLVDYCHQVALVQSNASVPLAASPGLTCTFSVTLPHGYHVNMRLLAGEPVPGTPVDVVDINTPSGGSSSENADEKEGEVREAPVEDNVEIVSTDVDLISHAATASGTAAAAGPATSTATTTSYYRSSAQRGPTAASSSTRPKRPRARRDGPGQPPTSPTRPPTAPPQRPTPSSARVAEFLRDAMLREHRPPGPLASTAAAPSAAPTSTFSRLALHEENFAATSSSSSSSSEESSEEDEEAANATRAVRGRMRRNYNDVILEEDALASPSPSSPAKVFRFLSARNMLQLTVRMGGLAVPLRLDYDARPVRRVVQGCAFGWVAVGQFCVTAVEDFRLGWADAETECRRRGGHLASIPDQEAQRAIDDLLTNSPGYSDHNSYWVGASDVTNEGDFRWTDSLPFSYTNWFPGWTQHGGYNRQPNDDGFSAQDCVELRRAFLLPPSPAAAALTKALPLDSSFRWNDRDCSTRNHFLCERPRDAQYPGGDHWSTGDCTRTVTLTRESLRAVLTSPGFPRAYPNDAQCDTDIVAPPGHRLVLDFEEFVLEKEPYCSYDYLTIREDIFEEAHKNVTNTSLHAGLGPPGHPNLTAATPTAAGHPELSHLGMEGHVLVGRGHHRYCGDWSEKLKLLRYTSRGPRLRLRFHSDYSHHFGGFKARVSAETDRPLSVPTAMECPDPRQYSFNSSCFLVVSFPQVTWQTARQVCEGLKTEMAEVFSSAEQDFVVDRIRHSHDYSTSNTYWLGGLLRLEGRWEWLSGQPMAFTGWIPPPSSLPDPVSEEPQDSVDSSLPSSCLALQWRSHNNKQLPSALPSGMYWAPRKCTAVGGYVCRTAQVPVLDLSKHLNVTLTEPGTLSSPGYPSGYPANLDYQVRLVGPPQSRVVVRFARVDLEAQAQCLYDFIELSDARAGARQGRRKIICGQHHSAAAMERFDFVSSSNEAVLRFRSDYSVAGAGFLGSWTAVDVSGCPQQTLSAREGELTSPFYPHKLLPDLQCTAIVRAPAGRRVWLEFTDVDMGGESTMWVDLGAGRKVVRDSYADNNGSTWILCEAPDASTAPFVITSYLNTLQLWQRGQESGVTLNATIQPIRDEDYRVKLVRMSNASWSVESCSPNPCQNDGKCLVRDRRRVCECKGHFTGLLCGLTECDLEPCVWGKCILTPGSFRCACAPHYKGALCNVRAKPCNDNPCEGRGECHEKGDTFHCRCHAWWEGPKCERRMSVPFKPLSERMLQEPFWLGLITVTAVLGVIGLFWCAKRHFPEKLEKLLAEEADRNRSGGIYPSRGSSLRDQLHAGPGASHSLAASTASASGTSGGRGDVGGGPGGSGGGGGGGSRDGTGPQPPRSLLGRLGIRKPSILSLTATAASPAETGATARTFSLDDLLRPPPGRTPSPRKKRNNSTPTRQRSAADAAEKKQILQQLVSGTSLDGEPLLLDSLGDSNVNNNNKAMSRTPSVKGSRAPRRAALAHEVAVGALLELPSWLPAAAALAQQQVGIKCGA</sequence>
<feature type="compositionally biased region" description="Low complexity" evidence="3">
    <location>
        <begin position="1349"/>
        <end position="1363"/>
    </location>
</feature>
<dbReference type="Gene3D" id="3.10.100.10">
    <property type="entry name" value="Mannose-Binding Protein A, subunit A"/>
    <property type="match status" value="2"/>
</dbReference>
<dbReference type="SMART" id="SM00034">
    <property type="entry name" value="CLECT"/>
    <property type="match status" value="2"/>
</dbReference>
<feature type="domain" description="C-type lectin" evidence="7">
    <location>
        <begin position="741"/>
        <end position="887"/>
    </location>
</feature>
<dbReference type="SMART" id="SM00181">
    <property type="entry name" value="EGF"/>
    <property type="match status" value="3"/>
</dbReference>
<feature type="region of interest" description="Disordered" evidence="3">
    <location>
        <begin position="118"/>
        <end position="150"/>
    </location>
</feature>
<feature type="domain" description="EGF-like" evidence="6">
    <location>
        <begin position="1160"/>
        <end position="1196"/>
    </location>
</feature>
<keyword evidence="2" id="KW-0245">EGF-like domain</keyword>
<dbReference type="PROSITE" id="PS01180">
    <property type="entry name" value="CUB"/>
    <property type="match status" value="2"/>
</dbReference>
<evidence type="ECO:0000256" key="1">
    <source>
        <dbReference type="ARBA" id="ARBA00023157"/>
    </source>
</evidence>
<dbReference type="PROSITE" id="PS00022">
    <property type="entry name" value="EGF_1"/>
    <property type="match status" value="3"/>
</dbReference>
<feature type="compositionally biased region" description="Low complexity" evidence="3">
    <location>
        <begin position="257"/>
        <end position="270"/>
    </location>
</feature>
<feature type="compositionally biased region" description="Gly residues" evidence="3">
    <location>
        <begin position="1364"/>
        <end position="1388"/>
    </location>
</feature>
<dbReference type="InterPro" id="IPR035914">
    <property type="entry name" value="Sperma_CUB_dom_sf"/>
</dbReference>
<feature type="region of interest" description="Disordered" evidence="3">
    <location>
        <begin position="282"/>
        <end position="311"/>
    </location>
</feature>
<dbReference type="PANTHER" id="PTHR24255">
    <property type="entry name" value="COMPLEMENT COMPONENT 1, S SUBCOMPONENT-RELATED"/>
    <property type="match status" value="1"/>
</dbReference>
<dbReference type="Gene3D" id="2.10.25.10">
    <property type="entry name" value="Laminin"/>
    <property type="match status" value="3"/>
</dbReference>
<dbReference type="Pfam" id="PF00059">
    <property type="entry name" value="Lectin_C"/>
    <property type="match status" value="2"/>
</dbReference>
<dbReference type="PANTHER" id="PTHR24255:SF31">
    <property type="entry name" value="CUBILIN-LIKE PROTEIN"/>
    <property type="match status" value="1"/>
</dbReference>
<feature type="region of interest" description="Disordered" evidence="3">
    <location>
        <begin position="1413"/>
        <end position="1466"/>
    </location>
</feature>
<dbReference type="GO" id="GO:0004252">
    <property type="term" value="F:serine-type endopeptidase activity"/>
    <property type="evidence" value="ECO:0007669"/>
    <property type="project" value="TreeGrafter"/>
</dbReference>
<evidence type="ECO:0000259" key="5">
    <source>
        <dbReference type="PROSITE" id="PS01180"/>
    </source>
</evidence>
<dbReference type="PROSITE" id="PS50041">
    <property type="entry name" value="C_TYPE_LECTIN_2"/>
    <property type="match status" value="2"/>
</dbReference>
<dbReference type="SUPFAM" id="SSF56436">
    <property type="entry name" value="C-type lectin-like"/>
    <property type="match status" value="2"/>
</dbReference>
<dbReference type="InterPro" id="IPR016186">
    <property type="entry name" value="C-type_lectin-like/link_sf"/>
</dbReference>
<feature type="domain" description="EGF-like" evidence="6">
    <location>
        <begin position="1233"/>
        <end position="1269"/>
    </location>
</feature>
<keyword evidence="4" id="KW-1133">Transmembrane helix</keyword>
<feature type="domain" description="C-type lectin" evidence="7">
    <location>
        <begin position="385"/>
        <end position="536"/>
    </location>
</feature>
<dbReference type="SMART" id="SM00042">
    <property type="entry name" value="CUB"/>
    <property type="match status" value="2"/>
</dbReference>
<dbReference type="InterPro" id="IPR016187">
    <property type="entry name" value="CTDL_fold"/>
</dbReference>
<keyword evidence="9" id="KW-1185">Reference proteome</keyword>
<gene>
    <name evidence="8" type="ORF">ONE63_006210</name>
</gene>
<evidence type="ECO:0000259" key="7">
    <source>
        <dbReference type="PROSITE" id="PS50041"/>
    </source>
</evidence>
<dbReference type="InterPro" id="IPR000742">
    <property type="entry name" value="EGF"/>
</dbReference>
<dbReference type="InterPro" id="IPR000859">
    <property type="entry name" value="CUB_dom"/>
</dbReference>
<name>A0AAV7XWP4_9NEOP</name>
<keyword evidence="4" id="KW-0472">Membrane</keyword>
<feature type="compositionally biased region" description="Polar residues" evidence="3">
    <location>
        <begin position="1490"/>
        <end position="1507"/>
    </location>
</feature>
<feature type="domain" description="CUB" evidence="5">
    <location>
        <begin position="554"/>
        <end position="720"/>
    </location>
</feature>
<evidence type="ECO:0000313" key="9">
    <source>
        <dbReference type="Proteomes" id="UP001075354"/>
    </source>
</evidence>
<feature type="region of interest" description="Disordered" evidence="3">
    <location>
        <begin position="184"/>
        <end position="236"/>
    </location>
</feature>
<dbReference type="CDD" id="cd00054">
    <property type="entry name" value="EGF_CA"/>
    <property type="match status" value="2"/>
</dbReference>
<dbReference type="SUPFAM" id="SSF57196">
    <property type="entry name" value="EGF/Laminin"/>
    <property type="match status" value="3"/>
</dbReference>
<evidence type="ECO:0000259" key="6">
    <source>
        <dbReference type="PROSITE" id="PS50026"/>
    </source>
</evidence>
<feature type="disulfide bond" evidence="2">
    <location>
        <begin position="1259"/>
        <end position="1268"/>
    </location>
</feature>
<evidence type="ECO:0000256" key="3">
    <source>
        <dbReference type="SAM" id="MobiDB-lite"/>
    </source>
</evidence>
<feature type="compositionally biased region" description="Basic and acidic residues" evidence="3">
    <location>
        <begin position="135"/>
        <end position="146"/>
    </location>
</feature>
<feature type="transmembrane region" description="Helical" evidence="4">
    <location>
        <begin position="1288"/>
        <end position="1308"/>
    </location>
</feature>
<accession>A0AAV7XWP4</accession>
<dbReference type="CDD" id="cd00041">
    <property type="entry name" value="CUB"/>
    <property type="match status" value="3"/>
</dbReference>
<feature type="domain" description="CUB" evidence="5">
    <location>
        <begin position="896"/>
        <end position="1018"/>
    </location>
</feature>